<dbReference type="InterPro" id="IPR051675">
    <property type="entry name" value="Endo/Exo/Phosphatase_dom_1"/>
</dbReference>
<keyword evidence="1" id="KW-1133">Transmembrane helix</keyword>
<dbReference type="STRING" id="558173.CDOO_10360"/>
<dbReference type="PANTHER" id="PTHR21180">
    <property type="entry name" value="ENDONUCLEASE/EXONUCLEASE/PHOSPHATASE FAMILY DOMAIN-CONTAINING PROTEIN 1"/>
    <property type="match status" value="1"/>
</dbReference>
<dbReference type="GO" id="GO:0003677">
    <property type="term" value="F:DNA binding"/>
    <property type="evidence" value="ECO:0007669"/>
    <property type="project" value="InterPro"/>
</dbReference>
<dbReference type="eggNOG" id="COG1555">
    <property type="taxonomic scope" value="Bacteria"/>
</dbReference>
<dbReference type="HOGENOM" id="CLU_052011_1_1_11"/>
<dbReference type="GO" id="GO:0015628">
    <property type="term" value="P:protein secretion by the type II secretion system"/>
    <property type="evidence" value="ECO:0007669"/>
    <property type="project" value="TreeGrafter"/>
</dbReference>
<dbReference type="PANTHER" id="PTHR21180:SF32">
    <property type="entry name" value="ENDONUCLEASE_EXONUCLEASE_PHOSPHATASE FAMILY DOMAIN-CONTAINING PROTEIN 1"/>
    <property type="match status" value="1"/>
</dbReference>
<organism evidence="3 4">
    <name type="scientific">Corynebacterium doosanense CAU 212 = DSM 45436</name>
    <dbReference type="NCBI Taxonomy" id="558173"/>
    <lineage>
        <taxon>Bacteria</taxon>
        <taxon>Bacillati</taxon>
        <taxon>Actinomycetota</taxon>
        <taxon>Actinomycetes</taxon>
        <taxon>Mycobacteriales</taxon>
        <taxon>Corynebacteriaceae</taxon>
        <taxon>Corynebacterium</taxon>
    </lineage>
</organism>
<protein>
    <submittedName>
        <fullName evidence="3">Transporter</fullName>
    </submittedName>
</protein>
<dbReference type="InterPro" id="IPR004509">
    <property type="entry name" value="Competence_ComEA_HhH"/>
</dbReference>
<keyword evidence="4" id="KW-1185">Reference proteome</keyword>
<name>A0A097IHM4_9CORY</name>
<dbReference type="Pfam" id="PF12836">
    <property type="entry name" value="HHH_3"/>
    <property type="match status" value="1"/>
</dbReference>
<accession>A0A097IHM4</accession>
<dbReference type="Gene3D" id="3.10.560.10">
    <property type="entry name" value="Outer membrane lipoprotein wza domain like"/>
    <property type="match status" value="1"/>
</dbReference>
<dbReference type="EMBL" id="CP006764">
    <property type="protein sequence ID" value="AIT61624.1"/>
    <property type="molecule type" value="Genomic_DNA"/>
</dbReference>
<dbReference type="AlphaFoldDB" id="A0A097IHM4"/>
<feature type="domain" description="Helix-hairpin-helix DNA-binding motif class 1" evidence="2">
    <location>
        <begin position="209"/>
        <end position="228"/>
    </location>
</feature>
<evidence type="ECO:0000313" key="3">
    <source>
        <dbReference type="EMBL" id="AIT61624.1"/>
    </source>
</evidence>
<dbReference type="Gene3D" id="1.10.150.320">
    <property type="entry name" value="Photosystem II 12 kDa extrinsic protein"/>
    <property type="match status" value="1"/>
</dbReference>
<dbReference type="RefSeq" id="WP_018020683.1">
    <property type="nucleotide sequence ID" value="NZ_AQUX01000001.1"/>
</dbReference>
<dbReference type="NCBIfam" id="TIGR00426">
    <property type="entry name" value="competence protein ComEA helix-hairpin-helix repeat region"/>
    <property type="match status" value="1"/>
</dbReference>
<dbReference type="Pfam" id="PF10531">
    <property type="entry name" value="SLBB"/>
    <property type="match status" value="1"/>
</dbReference>
<proteinExistence type="predicted"/>
<gene>
    <name evidence="3" type="ORF">CDOO_10360</name>
</gene>
<dbReference type="Proteomes" id="UP000029914">
    <property type="component" value="Chromosome"/>
</dbReference>
<evidence type="ECO:0000256" key="1">
    <source>
        <dbReference type="SAM" id="Phobius"/>
    </source>
</evidence>
<evidence type="ECO:0000313" key="4">
    <source>
        <dbReference type="Proteomes" id="UP000029914"/>
    </source>
</evidence>
<feature type="domain" description="Helix-hairpin-helix DNA-binding motif class 1" evidence="2">
    <location>
        <begin position="179"/>
        <end position="198"/>
    </location>
</feature>
<dbReference type="KEGG" id="cdo:CDOO_10360"/>
<evidence type="ECO:0000259" key="2">
    <source>
        <dbReference type="SMART" id="SM00278"/>
    </source>
</evidence>
<sequence length="231" mass="22487">MSNSVASRLGEFVRPTGEETRLDISFPDQPPRIAIGTRTAIIAAGVLAVIVGLMLSHLLFRTGDGALAPSAPAASAPAAVAPEAATSGGTIVVSVVGAVVVQGLVTLEPGARVADAIIAAGGLLEGADPAALNQAQLLVDGQQIVVPAVGAAPAPPAGSAGSAGAAAGGMVSLNSADAAGLSTLDGVGEATAAAIIEFREQNGGFTSIEQLMDVSGIGPAKFEAIKDHVTL</sequence>
<dbReference type="InterPro" id="IPR019554">
    <property type="entry name" value="Soluble_ligand-bd"/>
</dbReference>
<feature type="transmembrane region" description="Helical" evidence="1">
    <location>
        <begin position="40"/>
        <end position="60"/>
    </location>
</feature>
<dbReference type="SMART" id="SM00278">
    <property type="entry name" value="HhH1"/>
    <property type="match status" value="2"/>
</dbReference>
<dbReference type="SUPFAM" id="SSF47781">
    <property type="entry name" value="RuvA domain 2-like"/>
    <property type="match status" value="1"/>
</dbReference>
<dbReference type="GO" id="GO:0015627">
    <property type="term" value="C:type II protein secretion system complex"/>
    <property type="evidence" value="ECO:0007669"/>
    <property type="project" value="TreeGrafter"/>
</dbReference>
<dbReference type="OrthoDB" id="9758724at2"/>
<keyword evidence="1" id="KW-0812">Transmembrane</keyword>
<dbReference type="InterPro" id="IPR010994">
    <property type="entry name" value="RuvA_2-like"/>
</dbReference>
<dbReference type="GO" id="GO:0006281">
    <property type="term" value="P:DNA repair"/>
    <property type="evidence" value="ECO:0007669"/>
    <property type="project" value="InterPro"/>
</dbReference>
<reference evidence="3 4" key="1">
    <citation type="submission" date="2013-09" db="EMBL/GenBank/DDBJ databases">
        <title>Complete genome sequence of Corynebacterium doosanense CAU 212(T) (=DSM 45436(T)), isolated from activated sludge.</title>
        <authorList>
            <person name="Schaffert L."/>
            <person name="Albersmeier A."/>
            <person name="Kalinowski J."/>
            <person name="Ruckert C."/>
        </authorList>
    </citation>
    <scope>NUCLEOTIDE SEQUENCE [LARGE SCALE GENOMIC DNA]</scope>
    <source>
        <strain evidence="3 4">CAU 212</strain>
    </source>
</reference>
<dbReference type="InterPro" id="IPR003583">
    <property type="entry name" value="Hlx-hairpin-Hlx_DNA-bd_motif"/>
</dbReference>
<keyword evidence="1" id="KW-0472">Membrane</keyword>